<dbReference type="GO" id="GO:0004386">
    <property type="term" value="F:helicase activity"/>
    <property type="evidence" value="ECO:0007669"/>
    <property type="project" value="UniProtKB-KW"/>
</dbReference>
<dbReference type="EMBL" id="JX962719">
    <property type="protein sequence ID" value="AGC02141.1"/>
    <property type="molecule type" value="Genomic_DNA"/>
</dbReference>
<evidence type="ECO:0000313" key="2">
    <source>
        <dbReference type="Proteomes" id="UP000201640"/>
    </source>
</evidence>
<dbReference type="OrthoDB" id="14159at10239"/>
<proteinExistence type="predicted"/>
<protein>
    <submittedName>
        <fullName evidence="1">ATP-dependent helicase HrpA</fullName>
    </submittedName>
</protein>
<sequence length="685" mass="80776">MYRSEKKNREIFYGKMDQMINNNRFIHNNKPIETVTNYQSYHKDKKNYKPHNNYSQKYDSRKHPQKNITGHYINKTHENTYLPINFIQSSHIQQDQKFINGLLQDYYNYKFILVNSYNKNHGQFISQYSHEDLFNNLSKIFVSNEPIFIIIQDFDIENKFCWLNYKLIINFMLDALINNNKIIKLVIVSENTEILLKLLPDNISKFIKVIKNDNHITIFDDKSIEYSLNSRERYQHAAEIVQNYVNKKYYGNYLILVPGKEQAQFVEKYFSTTSLNIHIINNNNLPKYVKYSETQIYIATEDTSHQLLKNLKINIIVDTMTTCKNSENISWKSKNSCMFHKNILESGGLYICMTSETFYLSLPNYKHQPFNMMDIMKILNMGSTFIDILNCNNINNLLESMHNYGICDANNKLTNIGKFCNDFPLEIKNSLLLYHLNKQIESNISIYLCVICTIELYGTGIFIWPKKSDNEDIITYSMRVDDIIGELENKYGGYSDIDTIFNIWKDLIDKCSTLSMLDVRKYCDTNGLNFGILKKIILLVRECIKINHRKNYGLKISFDKNEFIIPSNKEFSVIFYNALEQSHKDYKATICHNYKSGKSDILLGNKIYRIDNRSIHTMDTANNSNKIYYVLSFNNYAMARGDNINIVNLLHTIRFENEYTFEEMFDESENINYDSSDNFTELFPD</sequence>
<keyword evidence="1" id="KW-0378">Hydrolase</keyword>
<evidence type="ECO:0000313" key="1">
    <source>
        <dbReference type="EMBL" id="AGC02141.1"/>
    </source>
</evidence>
<organism evidence="1 2">
    <name type="scientific">Acanthamoeba polyphaga moumouvirus</name>
    <dbReference type="NCBI Taxonomy" id="1269028"/>
    <lineage>
        <taxon>Viruses</taxon>
        <taxon>Varidnaviria</taxon>
        <taxon>Bamfordvirae</taxon>
        <taxon>Nucleocytoviricota</taxon>
        <taxon>Megaviricetes</taxon>
        <taxon>Imitervirales</taxon>
        <taxon>Mimiviridae</taxon>
        <taxon>Megamimivirinae</taxon>
        <taxon>Moumouvirus</taxon>
    </lineage>
</organism>
<name>L7RD13_9VIRU</name>
<dbReference type="KEGG" id="vg:14445700"/>
<keyword evidence="1" id="KW-0347">Helicase</keyword>
<keyword evidence="1" id="KW-0067">ATP-binding</keyword>
<dbReference type="GeneID" id="14445700"/>
<keyword evidence="2" id="KW-1185">Reference proteome</keyword>
<gene>
    <name evidence="1" type="ORF">Moumou_00617</name>
</gene>
<dbReference type="RefSeq" id="YP_007354577.1">
    <property type="nucleotide sequence ID" value="NC_020104.1"/>
</dbReference>
<dbReference type="Proteomes" id="UP000201640">
    <property type="component" value="Segment"/>
</dbReference>
<keyword evidence="1" id="KW-0547">Nucleotide-binding</keyword>
<reference evidence="1 2" key="1">
    <citation type="journal article" date="2012" name="Genome Biol. Evol.">
        <title>Related Giant Viruses in Distant Locations and Different Habitats: Acanthamoeba polyphaga moumouvirus Represents a Third Lineage of the Mimiviridae That Is Close to the Megavirus Lineage.</title>
        <authorList>
            <person name="Yoosuf N."/>
            <person name="Yutin N."/>
            <person name="Colson P."/>
            <person name="Shabalina S.A."/>
            <person name="Pagnier I."/>
            <person name="Robert C."/>
            <person name="Azza S."/>
            <person name="Klose T."/>
            <person name="Wong J."/>
            <person name="Rossmann M.G."/>
            <person name="La Scola B."/>
            <person name="Raoult D."/>
            <person name="Koonin E.V."/>
        </authorList>
    </citation>
    <scope>NUCLEOTIDE SEQUENCE [LARGE SCALE GENOMIC DNA]</scope>
    <source>
        <strain evidence="1 2">M10A</strain>
    </source>
</reference>
<accession>L7RD13</accession>